<gene>
    <name evidence="1" type="ORF">AX774_g3470</name>
</gene>
<evidence type="ECO:0000313" key="2">
    <source>
        <dbReference type="Proteomes" id="UP000188320"/>
    </source>
</evidence>
<evidence type="ECO:0000313" key="1">
    <source>
        <dbReference type="EMBL" id="OMH83029.1"/>
    </source>
</evidence>
<dbReference type="EMBL" id="LSSK01000529">
    <property type="protein sequence ID" value="OMH83029.1"/>
    <property type="molecule type" value="Genomic_DNA"/>
</dbReference>
<proteinExistence type="predicted"/>
<organism evidence="1 2">
    <name type="scientific">Zancudomyces culisetae</name>
    <name type="common">Gut fungus</name>
    <name type="synonym">Smittium culisetae</name>
    <dbReference type="NCBI Taxonomy" id="1213189"/>
    <lineage>
        <taxon>Eukaryota</taxon>
        <taxon>Fungi</taxon>
        <taxon>Fungi incertae sedis</taxon>
        <taxon>Zoopagomycota</taxon>
        <taxon>Kickxellomycotina</taxon>
        <taxon>Harpellomycetes</taxon>
        <taxon>Harpellales</taxon>
        <taxon>Legeriomycetaceae</taxon>
        <taxon>Zancudomyces</taxon>
    </lineage>
</organism>
<dbReference type="OrthoDB" id="2387460at2759"/>
<dbReference type="Proteomes" id="UP000188320">
    <property type="component" value="Unassembled WGS sequence"/>
</dbReference>
<name>A0A1R1PQ04_ZANCU</name>
<protein>
    <submittedName>
        <fullName evidence="1">Uncharacterized protein</fullName>
    </submittedName>
</protein>
<sequence>MILPAGTKRIKARALGASSALKAGISRDRIVDHAFLSNLSVFNNHYCLSRFSNENVSQAIPGSEVHN</sequence>
<reference evidence="2" key="1">
    <citation type="submission" date="2017-01" db="EMBL/GenBank/DDBJ databases">
        <authorList>
            <person name="Wang Y."/>
            <person name="White M."/>
            <person name="Kvist S."/>
            <person name="Moncalvo J.-M."/>
        </authorList>
    </citation>
    <scope>NUCLEOTIDE SEQUENCE [LARGE SCALE GENOMIC DNA]</scope>
    <source>
        <strain evidence="2">COL-18-3</strain>
    </source>
</reference>
<accession>A0A1R1PQ04</accession>
<keyword evidence="2" id="KW-1185">Reference proteome</keyword>
<comment type="caution">
    <text evidence="1">The sequence shown here is derived from an EMBL/GenBank/DDBJ whole genome shotgun (WGS) entry which is preliminary data.</text>
</comment>
<dbReference type="AlphaFoldDB" id="A0A1R1PQ04"/>